<organism evidence="3 4">
    <name type="scientific">Belliella aquatica</name>
    <dbReference type="NCBI Taxonomy" id="1323734"/>
    <lineage>
        <taxon>Bacteria</taxon>
        <taxon>Pseudomonadati</taxon>
        <taxon>Bacteroidota</taxon>
        <taxon>Cytophagia</taxon>
        <taxon>Cytophagales</taxon>
        <taxon>Cyclobacteriaceae</taxon>
        <taxon>Belliella</taxon>
    </lineage>
</organism>
<dbReference type="InterPro" id="IPR025565">
    <property type="entry name" value="DUF4328"/>
</dbReference>
<proteinExistence type="predicted"/>
<feature type="transmembrane region" description="Helical" evidence="1">
    <location>
        <begin position="38"/>
        <end position="60"/>
    </location>
</feature>
<dbReference type="Pfam" id="PF14219">
    <property type="entry name" value="DUF4328"/>
    <property type="match status" value="1"/>
</dbReference>
<keyword evidence="1" id="KW-0472">Membrane</keyword>
<name>A0ABQ1LJN8_9BACT</name>
<gene>
    <name evidence="3" type="ORF">GCM10010993_00500</name>
</gene>
<evidence type="ECO:0000313" key="3">
    <source>
        <dbReference type="EMBL" id="GGC25317.1"/>
    </source>
</evidence>
<protein>
    <recommendedName>
        <fullName evidence="2">DUF4328 domain-containing protein</fullName>
    </recommendedName>
</protein>
<keyword evidence="4" id="KW-1185">Reference proteome</keyword>
<dbReference type="EMBL" id="BMFD01000001">
    <property type="protein sequence ID" value="GGC25317.1"/>
    <property type="molecule type" value="Genomic_DNA"/>
</dbReference>
<dbReference type="Proteomes" id="UP000635885">
    <property type="component" value="Unassembled WGS sequence"/>
</dbReference>
<feature type="transmembrane region" description="Helical" evidence="1">
    <location>
        <begin position="120"/>
        <end position="143"/>
    </location>
</feature>
<keyword evidence="1" id="KW-1133">Transmembrane helix</keyword>
<feature type="transmembrane region" description="Helical" evidence="1">
    <location>
        <begin position="163"/>
        <end position="180"/>
    </location>
</feature>
<sequence length="209" mass="24465">MLEMILLVSNYLQYDLLNTVINDGDYTFEELEANDLRVGLLGIIYLIAFLTSGFLFIRWFRRAYFNLHVKVKFLNQSEGWAAGAWFVPFINLFRPYQIMKELFIETRLYVKRFFGKELDLSSSWVLSWWVLWLISGVLGRISLGFLKKENTVENLLDSTMIDMTINLLGIPLALITIYVVRKYAIAEQIMYDLCVEEEKIQSSLKSDLL</sequence>
<evidence type="ECO:0000256" key="1">
    <source>
        <dbReference type="SAM" id="Phobius"/>
    </source>
</evidence>
<feature type="domain" description="DUF4328" evidence="2">
    <location>
        <begin position="26"/>
        <end position="183"/>
    </location>
</feature>
<comment type="caution">
    <text evidence="3">The sequence shown here is derived from an EMBL/GenBank/DDBJ whole genome shotgun (WGS) entry which is preliminary data.</text>
</comment>
<evidence type="ECO:0000313" key="4">
    <source>
        <dbReference type="Proteomes" id="UP000635885"/>
    </source>
</evidence>
<keyword evidence="1" id="KW-0812">Transmembrane</keyword>
<evidence type="ECO:0000259" key="2">
    <source>
        <dbReference type="Pfam" id="PF14219"/>
    </source>
</evidence>
<reference evidence="4" key="1">
    <citation type="journal article" date="2019" name="Int. J. Syst. Evol. Microbiol.">
        <title>The Global Catalogue of Microorganisms (GCM) 10K type strain sequencing project: providing services to taxonomists for standard genome sequencing and annotation.</title>
        <authorList>
            <consortium name="The Broad Institute Genomics Platform"/>
            <consortium name="The Broad Institute Genome Sequencing Center for Infectious Disease"/>
            <person name="Wu L."/>
            <person name="Ma J."/>
        </authorList>
    </citation>
    <scope>NUCLEOTIDE SEQUENCE [LARGE SCALE GENOMIC DNA]</scope>
    <source>
        <strain evidence="4">CGMCC 1.12479</strain>
    </source>
</reference>
<accession>A0ABQ1LJN8</accession>